<sequence>MPSVVVVVEQLNGEEIRMSTEASDTLASLKRAVASRVNVAVGAVRLLRGSELLAAPHATLSDAGIGDGCRLSLVVSQMPFGGYAFDSNVHGGLQPAGRNTEAEVNASFSQDGSAEIVVDETERTSDSEGSDYDPYESGAAFYASYGCELASCEGGYMKFRVTSTERKGRFRGTVADPMEEVVCKFVGDDGLDVLLPFAAGGLQSLCAPCGKTGKR</sequence>
<evidence type="ECO:0000313" key="2">
    <source>
        <dbReference type="EMBL" id="CAD8389774.1"/>
    </source>
</evidence>
<dbReference type="InterPro" id="IPR000626">
    <property type="entry name" value="Ubiquitin-like_dom"/>
</dbReference>
<reference evidence="2" key="1">
    <citation type="submission" date="2021-01" db="EMBL/GenBank/DDBJ databases">
        <authorList>
            <person name="Corre E."/>
            <person name="Pelletier E."/>
            <person name="Niang G."/>
            <person name="Scheremetjew M."/>
            <person name="Finn R."/>
            <person name="Kale V."/>
            <person name="Holt S."/>
            <person name="Cochrane G."/>
            <person name="Meng A."/>
            <person name="Brown T."/>
            <person name="Cohen L."/>
        </authorList>
    </citation>
    <scope>NUCLEOTIDE SEQUENCE</scope>
    <source>
        <strain evidence="2">Pbaha01</strain>
    </source>
</reference>
<name>A0A7S0BCI5_9DINO</name>
<dbReference type="SMART" id="SM00213">
    <property type="entry name" value="UBQ"/>
    <property type="match status" value="1"/>
</dbReference>
<dbReference type="EMBL" id="HBEG01054480">
    <property type="protein sequence ID" value="CAD8389774.1"/>
    <property type="molecule type" value="Transcribed_RNA"/>
</dbReference>
<gene>
    <name evidence="2" type="ORF">PBAH0796_LOCUS33194</name>
</gene>
<dbReference type="Gene3D" id="3.10.20.90">
    <property type="entry name" value="Phosphatidylinositol 3-kinase Catalytic Subunit, Chain A, domain 1"/>
    <property type="match status" value="1"/>
</dbReference>
<dbReference type="Pfam" id="PF00240">
    <property type="entry name" value="ubiquitin"/>
    <property type="match status" value="1"/>
</dbReference>
<protein>
    <recommendedName>
        <fullName evidence="1">Ubiquitin-like domain-containing protein</fullName>
    </recommendedName>
</protein>
<accession>A0A7S0BCI5</accession>
<proteinExistence type="predicted"/>
<evidence type="ECO:0000259" key="1">
    <source>
        <dbReference type="PROSITE" id="PS50053"/>
    </source>
</evidence>
<feature type="domain" description="Ubiquitin-like" evidence="1">
    <location>
        <begin position="4"/>
        <end position="77"/>
    </location>
</feature>
<organism evidence="2">
    <name type="scientific">Pyrodinium bahamense</name>
    <dbReference type="NCBI Taxonomy" id="73915"/>
    <lineage>
        <taxon>Eukaryota</taxon>
        <taxon>Sar</taxon>
        <taxon>Alveolata</taxon>
        <taxon>Dinophyceae</taxon>
        <taxon>Gonyaulacales</taxon>
        <taxon>Pyrocystaceae</taxon>
        <taxon>Pyrodinium</taxon>
    </lineage>
</organism>
<dbReference type="InterPro" id="IPR029071">
    <property type="entry name" value="Ubiquitin-like_domsf"/>
</dbReference>
<dbReference type="PROSITE" id="PS50053">
    <property type="entry name" value="UBIQUITIN_2"/>
    <property type="match status" value="1"/>
</dbReference>
<dbReference type="AlphaFoldDB" id="A0A7S0BCI5"/>
<dbReference type="SUPFAM" id="SSF54236">
    <property type="entry name" value="Ubiquitin-like"/>
    <property type="match status" value="1"/>
</dbReference>